<dbReference type="InterPro" id="IPR016181">
    <property type="entry name" value="Acyl_CoA_acyltransferase"/>
</dbReference>
<dbReference type="Gene3D" id="3.40.630.30">
    <property type="match status" value="1"/>
</dbReference>
<dbReference type="Proteomes" id="UP000248132">
    <property type="component" value="Unassembled WGS sequence"/>
</dbReference>
<keyword evidence="3" id="KW-1185">Reference proteome</keyword>
<accession>A0A318Y4R4</accession>
<dbReference type="GO" id="GO:0016747">
    <property type="term" value="F:acyltransferase activity, transferring groups other than amino-acyl groups"/>
    <property type="evidence" value="ECO:0007669"/>
    <property type="project" value="InterPro"/>
</dbReference>
<comment type="caution">
    <text evidence="2">The sequence shown here is derived from an EMBL/GenBank/DDBJ whole genome shotgun (WGS) entry which is preliminary data.</text>
</comment>
<dbReference type="OrthoDB" id="9785602at2"/>
<dbReference type="Pfam" id="PF13302">
    <property type="entry name" value="Acetyltransf_3"/>
    <property type="match status" value="1"/>
</dbReference>
<keyword evidence="2" id="KW-0808">Transferase</keyword>
<gene>
    <name evidence="2" type="ORF">LY28_02414</name>
</gene>
<dbReference type="AlphaFoldDB" id="A0A318Y4R4"/>
<dbReference type="PROSITE" id="PS51186">
    <property type="entry name" value="GNAT"/>
    <property type="match status" value="1"/>
</dbReference>
<dbReference type="RefSeq" id="WP_110462431.1">
    <property type="nucleotide sequence ID" value="NZ_QKMR01000014.1"/>
</dbReference>
<name>A0A318Y4R4_9FIRM</name>
<protein>
    <submittedName>
        <fullName evidence="2">Ribosomal-protein-alanine N-acetyltransferase</fullName>
    </submittedName>
</protein>
<proteinExistence type="predicted"/>
<dbReference type="PANTHER" id="PTHR43792:SF1">
    <property type="entry name" value="N-ACETYLTRANSFERASE DOMAIN-CONTAINING PROTEIN"/>
    <property type="match status" value="1"/>
</dbReference>
<dbReference type="InterPro" id="IPR051531">
    <property type="entry name" value="N-acetyltransferase"/>
</dbReference>
<evidence type="ECO:0000313" key="3">
    <source>
        <dbReference type="Proteomes" id="UP000248132"/>
    </source>
</evidence>
<dbReference type="InterPro" id="IPR000182">
    <property type="entry name" value="GNAT_dom"/>
</dbReference>
<feature type="domain" description="N-acetyltransferase" evidence="1">
    <location>
        <begin position="27"/>
        <end position="180"/>
    </location>
</feature>
<evidence type="ECO:0000313" key="2">
    <source>
        <dbReference type="EMBL" id="PYG87031.1"/>
    </source>
</evidence>
<reference evidence="2 3" key="1">
    <citation type="submission" date="2018-06" db="EMBL/GenBank/DDBJ databases">
        <title>Genomic Encyclopedia of Type Strains, Phase I: the one thousand microbial genomes (KMG-I) project.</title>
        <authorList>
            <person name="Kyrpides N."/>
        </authorList>
    </citation>
    <scope>NUCLEOTIDE SEQUENCE [LARGE SCALE GENOMIC DNA]</scope>
    <source>
        <strain evidence="2 3">DSM 19573</strain>
    </source>
</reference>
<dbReference type="PANTHER" id="PTHR43792">
    <property type="entry name" value="GNAT FAMILY, PUTATIVE (AFU_ORTHOLOGUE AFUA_3G00765)-RELATED-RELATED"/>
    <property type="match status" value="1"/>
</dbReference>
<evidence type="ECO:0000259" key="1">
    <source>
        <dbReference type="PROSITE" id="PS51186"/>
    </source>
</evidence>
<sequence>MKHLGTKAIETERLILRRFNLSDASNMYINWASDEEVTRYLTWPAHMNAEETEMIIGLWIKDYESPKTYQWCIELKDSGEAIGSISAVNVKEDVDSVEIGYCIGREFWRRGITSEAFSAVIKFFFEEVQASRIEARHDSENPGSGRVMEKCGLVMEGIHRQGYRNNNGICDLVVYGLLKDEWRQRLLL</sequence>
<dbReference type="EMBL" id="QKMR01000014">
    <property type="protein sequence ID" value="PYG87031.1"/>
    <property type="molecule type" value="Genomic_DNA"/>
</dbReference>
<organism evidence="2 3">
    <name type="scientific">Ruminiclostridium sufflavum DSM 19573</name>
    <dbReference type="NCBI Taxonomy" id="1121337"/>
    <lineage>
        <taxon>Bacteria</taxon>
        <taxon>Bacillati</taxon>
        <taxon>Bacillota</taxon>
        <taxon>Clostridia</taxon>
        <taxon>Eubacteriales</taxon>
        <taxon>Oscillospiraceae</taxon>
        <taxon>Ruminiclostridium</taxon>
    </lineage>
</organism>
<dbReference type="SUPFAM" id="SSF55729">
    <property type="entry name" value="Acyl-CoA N-acyltransferases (Nat)"/>
    <property type="match status" value="1"/>
</dbReference>